<comment type="caution">
    <text evidence="2">The sequence shown here is derived from an EMBL/GenBank/DDBJ whole genome shotgun (WGS) entry which is preliminary data.</text>
</comment>
<evidence type="ECO:0000313" key="2">
    <source>
        <dbReference type="EMBL" id="TVT99229.1"/>
    </source>
</evidence>
<feature type="chain" id="PRO_5023915341" description="Epidermal patterning factor-like protein" evidence="1">
    <location>
        <begin position="32"/>
        <end position="73"/>
    </location>
</feature>
<dbReference type="Gramene" id="TVT99229">
    <property type="protein sequence ID" value="TVT99229"/>
    <property type="gene ID" value="EJB05_55405"/>
</dbReference>
<feature type="non-terminal residue" evidence="2">
    <location>
        <position position="1"/>
    </location>
</feature>
<reference evidence="2 3" key="1">
    <citation type="journal article" date="2019" name="Sci. Rep.">
        <title>A high-quality genome of Eragrostis curvula grass provides insights into Poaceae evolution and supports new strategies to enhance forage quality.</title>
        <authorList>
            <person name="Carballo J."/>
            <person name="Santos B.A.C.M."/>
            <person name="Zappacosta D."/>
            <person name="Garbus I."/>
            <person name="Selva J.P."/>
            <person name="Gallo C.A."/>
            <person name="Diaz A."/>
            <person name="Albertini E."/>
            <person name="Caccamo M."/>
            <person name="Echenique V."/>
        </authorList>
    </citation>
    <scope>NUCLEOTIDE SEQUENCE [LARGE SCALE GENOMIC DNA]</scope>
    <source>
        <strain evidence="3">cv. Victoria</strain>
        <tissue evidence="2">Leaf</tissue>
    </source>
</reference>
<evidence type="ECO:0000256" key="1">
    <source>
        <dbReference type="SAM" id="SignalP"/>
    </source>
</evidence>
<name>A0A5J9SJR8_9POAL</name>
<evidence type="ECO:0008006" key="4">
    <source>
        <dbReference type="Google" id="ProtNLM"/>
    </source>
</evidence>
<organism evidence="2 3">
    <name type="scientific">Eragrostis curvula</name>
    <name type="common">weeping love grass</name>
    <dbReference type="NCBI Taxonomy" id="38414"/>
    <lineage>
        <taxon>Eukaryota</taxon>
        <taxon>Viridiplantae</taxon>
        <taxon>Streptophyta</taxon>
        <taxon>Embryophyta</taxon>
        <taxon>Tracheophyta</taxon>
        <taxon>Spermatophyta</taxon>
        <taxon>Magnoliopsida</taxon>
        <taxon>Liliopsida</taxon>
        <taxon>Poales</taxon>
        <taxon>Poaceae</taxon>
        <taxon>PACMAD clade</taxon>
        <taxon>Chloridoideae</taxon>
        <taxon>Eragrostideae</taxon>
        <taxon>Eragrostidinae</taxon>
        <taxon>Eragrostis</taxon>
    </lineage>
</organism>
<keyword evidence="1" id="KW-0732">Signal</keyword>
<evidence type="ECO:0000313" key="3">
    <source>
        <dbReference type="Proteomes" id="UP000324897"/>
    </source>
</evidence>
<feature type="signal peptide" evidence="1">
    <location>
        <begin position="1"/>
        <end position="31"/>
    </location>
</feature>
<dbReference type="Proteomes" id="UP000324897">
    <property type="component" value="Unassembled WGS sequence"/>
</dbReference>
<sequence length="73" mass="7889">MMAAPPRTRRLLELVWLVMALLLAATTGCHCKPVPYGPIDVPIVGTFRTSDAPPPPSMHSAINCRNGRCHGQP</sequence>
<dbReference type="EMBL" id="RWGY01000741">
    <property type="protein sequence ID" value="TVT99229.1"/>
    <property type="molecule type" value="Genomic_DNA"/>
</dbReference>
<accession>A0A5J9SJR8</accession>
<dbReference type="PROSITE" id="PS51257">
    <property type="entry name" value="PROKAR_LIPOPROTEIN"/>
    <property type="match status" value="1"/>
</dbReference>
<dbReference type="AlphaFoldDB" id="A0A5J9SJR8"/>
<proteinExistence type="predicted"/>
<protein>
    <recommendedName>
        <fullName evidence="4">Epidermal patterning factor-like protein</fullName>
    </recommendedName>
</protein>
<gene>
    <name evidence="2" type="ORF">EJB05_55405</name>
</gene>
<keyword evidence="3" id="KW-1185">Reference proteome</keyword>